<dbReference type="CDD" id="cd00051">
    <property type="entry name" value="EFh"/>
    <property type="match status" value="1"/>
</dbReference>
<dbReference type="Gene3D" id="1.10.238.10">
    <property type="entry name" value="EF-hand"/>
    <property type="match status" value="1"/>
</dbReference>
<sequence length="91" mass="10234">MRKGWCHRSIEFFSEDPIKGVLKTFDTNGDGKLSRKELKVGLKSLGVRFAGIRAWRALRRADANGDGQIGDEEIDELAKYASKWGLSITTY</sequence>
<protein>
    <recommendedName>
        <fullName evidence="2">EF-hand domain-containing protein</fullName>
    </recommendedName>
</protein>
<dbReference type="InterPro" id="IPR018247">
    <property type="entry name" value="EF_Hand_1_Ca_BS"/>
</dbReference>
<dbReference type="InterPro" id="IPR011992">
    <property type="entry name" value="EF-hand-dom_pair"/>
</dbReference>
<evidence type="ECO:0000256" key="1">
    <source>
        <dbReference type="ARBA" id="ARBA00022837"/>
    </source>
</evidence>
<dbReference type="Proteomes" id="UP000243975">
    <property type="component" value="Unassembled WGS sequence"/>
</dbReference>
<dbReference type="GO" id="GO:0005509">
    <property type="term" value="F:calcium ion binding"/>
    <property type="evidence" value="ECO:0007669"/>
    <property type="project" value="InterPro"/>
</dbReference>
<evidence type="ECO:0000313" key="3">
    <source>
        <dbReference type="EMBL" id="KVI06639.1"/>
    </source>
</evidence>
<dbReference type="Pfam" id="PF13405">
    <property type="entry name" value="EF-hand_6"/>
    <property type="match status" value="1"/>
</dbReference>
<name>A0A103YCM8_CYNCS</name>
<dbReference type="Pfam" id="PF13202">
    <property type="entry name" value="EF-hand_5"/>
    <property type="match status" value="1"/>
</dbReference>
<keyword evidence="4" id="KW-1185">Reference proteome</keyword>
<dbReference type="Gramene" id="KVI06639">
    <property type="protein sequence ID" value="KVI06639"/>
    <property type="gene ID" value="Ccrd_015008"/>
</dbReference>
<dbReference type="STRING" id="59895.A0A103YCM8"/>
<feature type="domain" description="EF-hand" evidence="2">
    <location>
        <begin position="13"/>
        <end position="48"/>
    </location>
</feature>
<dbReference type="SUPFAM" id="SSF47473">
    <property type="entry name" value="EF-hand"/>
    <property type="match status" value="1"/>
</dbReference>
<evidence type="ECO:0000259" key="2">
    <source>
        <dbReference type="PROSITE" id="PS50222"/>
    </source>
</evidence>
<dbReference type="EMBL" id="LEKV01001775">
    <property type="protein sequence ID" value="KVI06639.1"/>
    <property type="molecule type" value="Genomic_DNA"/>
</dbReference>
<keyword evidence="1" id="KW-0106">Calcium</keyword>
<accession>A0A103YCM8</accession>
<dbReference type="PROSITE" id="PS50222">
    <property type="entry name" value="EF_HAND_2"/>
    <property type="match status" value="1"/>
</dbReference>
<dbReference type="PROSITE" id="PS00018">
    <property type="entry name" value="EF_HAND_1"/>
    <property type="match status" value="2"/>
</dbReference>
<dbReference type="AlphaFoldDB" id="A0A103YCM8"/>
<dbReference type="OMA" id="WFCGLRA"/>
<comment type="caution">
    <text evidence="3">The sequence shown here is derived from an EMBL/GenBank/DDBJ whole genome shotgun (WGS) entry which is preliminary data.</text>
</comment>
<dbReference type="SMART" id="SM00054">
    <property type="entry name" value="EFh"/>
    <property type="match status" value="2"/>
</dbReference>
<dbReference type="InterPro" id="IPR002048">
    <property type="entry name" value="EF_hand_dom"/>
</dbReference>
<gene>
    <name evidence="3" type="ORF">Ccrd_015008</name>
</gene>
<reference evidence="3 4" key="1">
    <citation type="journal article" date="2016" name="Sci. Rep.">
        <title>The genome sequence of the outbreeding globe artichoke constructed de novo incorporating a phase-aware low-pass sequencing strategy of F1 progeny.</title>
        <authorList>
            <person name="Scaglione D."/>
            <person name="Reyes-Chin-Wo S."/>
            <person name="Acquadro A."/>
            <person name="Froenicke L."/>
            <person name="Portis E."/>
            <person name="Beitel C."/>
            <person name="Tirone M."/>
            <person name="Mauro R."/>
            <person name="Lo Monaco A."/>
            <person name="Mauromicale G."/>
            <person name="Faccioli P."/>
            <person name="Cattivelli L."/>
            <person name="Rieseberg L."/>
            <person name="Michelmore R."/>
            <person name="Lanteri S."/>
        </authorList>
    </citation>
    <scope>NUCLEOTIDE SEQUENCE [LARGE SCALE GENOMIC DNA]</scope>
    <source>
        <strain evidence="3">2C</strain>
    </source>
</reference>
<organism evidence="3 4">
    <name type="scientific">Cynara cardunculus var. scolymus</name>
    <name type="common">Globe artichoke</name>
    <name type="synonym">Cynara scolymus</name>
    <dbReference type="NCBI Taxonomy" id="59895"/>
    <lineage>
        <taxon>Eukaryota</taxon>
        <taxon>Viridiplantae</taxon>
        <taxon>Streptophyta</taxon>
        <taxon>Embryophyta</taxon>
        <taxon>Tracheophyta</taxon>
        <taxon>Spermatophyta</taxon>
        <taxon>Magnoliopsida</taxon>
        <taxon>eudicotyledons</taxon>
        <taxon>Gunneridae</taxon>
        <taxon>Pentapetalae</taxon>
        <taxon>asterids</taxon>
        <taxon>campanulids</taxon>
        <taxon>Asterales</taxon>
        <taxon>Asteraceae</taxon>
        <taxon>Carduoideae</taxon>
        <taxon>Cardueae</taxon>
        <taxon>Carduinae</taxon>
        <taxon>Cynara</taxon>
    </lineage>
</organism>
<proteinExistence type="predicted"/>
<evidence type="ECO:0000313" key="4">
    <source>
        <dbReference type="Proteomes" id="UP000243975"/>
    </source>
</evidence>